<keyword evidence="4 7" id="KW-1133">Transmembrane helix</keyword>
<feature type="region of interest" description="Disordered" evidence="6">
    <location>
        <begin position="500"/>
        <end position="522"/>
    </location>
</feature>
<evidence type="ECO:0008006" key="10">
    <source>
        <dbReference type="Google" id="ProtNLM"/>
    </source>
</evidence>
<dbReference type="PANTHER" id="PTHR31893:SF5">
    <property type="entry name" value="TRANSMEMBRANE PROTEIN 151 HOMOLOG"/>
    <property type="match status" value="1"/>
</dbReference>
<feature type="compositionally biased region" description="Polar residues" evidence="6">
    <location>
        <begin position="506"/>
        <end position="522"/>
    </location>
</feature>
<dbReference type="Proteomes" id="UP001186944">
    <property type="component" value="Unassembled WGS sequence"/>
</dbReference>
<evidence type="ECO:0000256" key="6">
    <source>
        <dbReference type="SAM" id="MobiDB-lite"/>
    </source>
</evidence>
<comment type="similarity">
    <text evidence="2">Belongs to the TMEM151 family.</text>
</comment>
<feature type="region of interest" description="Disordered" evidence="6">
    <location>
        <begin position="449"/>
        <end position="474"/>
    </location>
</feature>
<accession>A0AA88XXH7</accession>
<feature type="transmembrane region" description="Helical" evidence="7">
    <location>
        <begin position="212"/>
        <end position="233"/>
    </location>
</feature>
<evidence type="ECO:0000313" key="9">
    <source>
        <dbReference type="Proteomes" id="UP001186944"/>
    </source>
</evidence>
<sequence>MASITTVMADYFGRGFSDSYVTTSSPCEDGYIYIPVAFVIMLYLVYLVECWHCHTRLELKHKVDVNTVYDKISKMRDAMPIIWWKAVCYHYVRKTRHVTRYRNGDSFTSTQVYYERVNTHTAGSAFNFSQCGVKDISSNLIGLENYSATKIRFSKGYSFVGIDAEYEFEEQRNRFFRENERRDDYIETREGMDLLNVNFKEYMITFADPDNLPWYVSHIVFWIASFLLMSWPLRVIIEFKTAYVHYHVHKIFGTNYLDPAHSVSGGMTRANTMGSAELDVMIQNNFIVPSYSEALLMNCGRTIDIPDANGNVTSSKYGATRSLTFTSLSSITNDKDSLQNHRCRLQGNPFQRCNSYSIVNGGLVIQNDMQFSDRYANSPRRKPRRLFVVSRRNDDQPFSTSSPNSPSDAVVFINQRTQIARMLRHDCNSMRGVDSSVVSTTASNRSLYRDLGSNSEFPQSPTDRTQIGESPPSYHLALNMQRPQNSRHNESGFRTVVSTERDSLNPGHSNSTNYHTIMETSL</sequence>
<reference evidence="8" key="1">
    <citation type="submission" date="2019-08" db="EMBL/GenBank/DDBJ databases">
        <title>The improved chromosome-level genome for the pearl oyster Pinctada fucata martensii using PacBio sequencing and Hi-C.</title>
        <authorList>
            <person name="Zheng Z."/>
        </authorList>
    </citation>
    <scope>NUCLEOTIDE SEQUENCE</scope>
    <source>
        <strain evidence="8">ZZ-2019</strain>
        <tissue evidence="8">Adductor muscle</tissue>
    </source>
</reference>
<protein>
    <recommendedName>
        <fullName evidence="10">Transmembrane protein 151B</fullName>
    </recommendedName>
</protein>
<keyword evidence="9" id="KW-1185">Reference proteome</keyword>
<organism evidence="8 9">
    <name type="scientific">Pinctada imbricata</name>
    <name type="common">Atlantic pearl-oyster</name>
    <name type="synonym">Pinctada martensii</name>
    <dbReference type="NCBI Taxonomy" id="66713"/>
    <lineage>
        <taxon>Eukaryota</taxon>
        <taxon>Metazoa</taxon>
        <taxon>Spiralia</taxon>
        <taxon>Lophotrochozoa</taxon>
        <taxon>Mollusca</taxon>
        <taxon>Bivalvia</taxon>
        <taxon>Autobranchia</taxon>
        <taxon>Pteriomorphia</taxon>
        <taxon>Pterioida</taxon>
        <taxon>Pterioidea</taxon>
        <taxon>Pteriidae</taxon>
        <taxon>Pinctada</taxon>
    </lineage>
</organism>
<dbReference type="Pfam" id="PF14857">
    <property type="entry name" value="TMEM151"/>
    <property type="match status" value="1"/>
</dbReference>
<evidence type="ECO:0000256" key="1">
    <source>
        <dbReference type="ARBA" id="ARBA00004141"/>
    </source>
</evidence>
<keyword evidence="5 7" id="KW-0472">Membrane</keyword>
<name>A0AA88XXH7_PINIB</name>
<evidence type="ECO:0000313" key="8">
    <source>
        <dbReference type="EMBL" id="KAK3093823.1"/>
    </source>
</evidence>
<dbReference type="PANTHER" id="PTHR31893">
    <property type="entry name" value="TRANSMEMBRANE PROTEIN 151 HOMOLOG"/>
    <property type="match status" value="1"/>
</dbReference>
<dbReference type="AlphaFoldDB" id="A0AA88XXH7"/>
<evidence type="ECO:0000256" key="5">
    <source>
        <dbReference type="ARBA" id="ARBA00023136"/>
    </source>
</evidence>
<comment type="subcellular location">
    <subcellularLocation>
        <location evidence="1">Membrane</location>
        <topology evidence="1">Multi-pass membrane protein</topology>
    </subcellularLocation>
</comment>
<evidence type="ECO:0000256" key="4">
    <source>
        <dbReference type="ARBA" id="ARBA00022989"/>
    </source>
</evidence>
<keyword evidence="3 7" id="KW-0812">Transmembrane</keyword>
<feature type="compositionally biased region" description="Polar residues" evidence="6">
    <location>
        <begin position="449"/>
        <end position="468"/>
    </location>
</feature>
<proteinExistence type="inferred from homology"/>
<dbReference type="InterPro" id="IPR026767">
    <property type="entry name" value="Tmem151"/>
</dbReference>
<comment type="caution">
    <text evidence="8">The sequence shown here is derived from an EMBL/GenBank/DDBJ whole genome shotgun (WGS) entry which is preliminary data.</text>
</comment>
<evidence type="ECO:0000256" key="3">
    <source>
        <dbReference type="ARBA" id="ARBA00022692"/>
    </source>
</evidence>
<dbReference type="EMBL" id="VSWD01000009">
    <property type="protein sequence ID" value="KAK3093823.1"/>
    <property type="molecule type" value="Genomic_DNA"/>
</dbReference>
<gene>
    <name evidence="8" type="ORF">FSP39_020639</name>
</gene>
<evidence type="ECO:0000256" key="7">
    <source>
        <dbReference type="SAM" id="Phobius"/>
    </source>
</evidence>
<dbReference type="GO" id="GO:0016020">
    <property type="term" value="C:membrane"/>
    <property type="evidence" value="ECO:0007669"/>
    <property type="project" value="UniProtKB-SubCell"/>
</dbReference>
<feature type="transmembrane region" description="Helical" evidence="7">
    <location>
        <begin position="30"/>
        <end position="48"/>
    </location>
</feature>
<evidence type="ECO:0000256" key="2">
    <source>
        <dbReference type="ARBA" id="ARBA00009583"/>
    </source>
</evidence>